<dbReference type="Proteomes" id="UP000014139">
    <property type="component" value="Unassembled WGS sequence"/>
</dbReference>
<protein>
    <submittedName>
        <fullName evidence="2">Uncharacterized protein</fullName>
    </submittedName>
</protein>
<keyword evidence="1" id="KW-0812">Transmembrane</keyword>
<sequence length="142" mass="14386">MLTFRAGFVVLAVVVAALDAGFWLVARGPRPMTARIAFVVAFVLLLALLAAAAGVVRWEVAAPLGAASTSGLLSVGAAAIFSVGLGFLLTAVVEAALVRRLVLEASPVGWRGGTWLISAAAAVVPVVLLAVGLFALRQGGPR</sequence>
<keyword evidence="1" id="KW-0472">Membrane</keyword>
<feature type="transmembrane region" description="Helical" evidence="1">
    <location>
        <begin position="70"/>
        <end position="93"/>
    </location>
</feature>
<organism evidence="2 3">
    <name type="scientific">Amycolatopsis vancoresmycina DSM 44592</name>
    <dbReference type="NCBI Taxonomy" id="1292037"/>
    <lineage>
        <taxon>Bacteria</taxon>
        <taxon>Bacillati</taxon>
        <taxon>Actinomycetota</taxon>
        <taxon>Actinomycetes</taxon>
        <taxon>Pseudonocardiales</taxon>
        <taxon>Pseudonocardiaceae</taxon>
        <taxon>Amycolatopsis</taxon>
    </lineage>
</organism>
<dbReference type="OrthoDB" id="3629837at2"/>
<evidence type="ECO:0000256" key="1">
    <source>
        <dbReference type="SAM" id="Phobius"/>
    </source>
</evidence>
<evidence type="ECO:0000313" key="3">
    <source>
        <dbReference type="Proteomes" id="UP000014139"/>
    </source>
</evidence>
<comment type="caution">
    <text evidence="2">The sequence shown here is derived from an EMBL/GenBank/DDBJ whole genome shotgun (WGS) entry which is preliminary data.</text>
</comment>
<feature type="transmembrane region" description="Helical" evidence="1">
    <location>
        <begin position="37"/>
        <end position="58"/>
    </location>
</feature>
<feature type="transmembrane region" description="Helical" evidence="1">
    <location>
        <begin position="6"/>
        <end position="25"/>
    </location>
</feature>
<dbReference type="RefSeq" id="WP_003061133.1">
    <property type="nucleotide sequence ID" value="NZ_AOUO01000053.1"/>
</dbReference>
<evidence type="ECO:0000313" key="2">
    <source>
        <dbReference type="EMBL" id="EOD69616.1"/>
    </source>
</evidence>
<name>R1IAR2_9PSEU</name>
<keyword evidence="3" id="KW-1185">Reference proteome</keyword>
<dbReference type="AlphaFoldDB" id="R1IAR2"/>
<reference evidence="2 3" key="1">
    <citation type="submission" date="2013-02" db="EMBL/GenBank/DDBJ databases">
        <title>Draft genome sequence of Amycolatopsis vancoresmycina strain DSM 44592T.</title>
        <authorList>
            <person name="Kumar S."/>
            <person name="Kaur N."/>
            <person name="Kaur C."/>
            <person name="Raghava G.P.S."/>
            <person name="Mayilraj S."/>
        </authorList>
    </citation>
    <scope>NUCLEOTIDE SEQUENCE [LARGE SCALE GENOMIC DNA]</scope>
    <source>
        <strain evidence="2 3">DSM 44592</strain>
    </source>
</reference>
<dbReference type="PATRIC" id="fig|1292037.4.peg.1033"/>
<gene>
    <name evidence="2" type="ORF">H480_05289</name>
</gene>
<dbReference type="EMBL" id="AOUO01000053">
    <property type="protein sequence ID" value="EOD69616.1"/>
    <property type="molecule type" value="Genomic_DNA"/>
</dbReference>
<keyword evidence="1" id="KW-1133">Transmembrane helix</keyword>
<proteinExistence type="predicted"/>
<accession>R1IAR2</accession>
<feature type="transmembrane region" description="Helical" evidence="1">
    <location>
        <begin position="114"/>
        <end position="136"/>
    </location>
</feature>